<feature type="compositionally biased region" description="Basic residues" evidence="8">
    <location>
        <begin position="378"/>
        <end position="387"/>
    </location>
</feature>
<dbReference type="GO" id="GO:0000978">
    <property type="term" value="F:RNA polymerase II cis-regulatory region sequence-specific DNA binding"/>
    <property type="evidence" value="ECO:0007669"/>
    <property type="project" value="TreeGrafter"/>
</dbReference>
<dbReference type="InterPro" id="IPR013087">
    <property type="entry name" value="Znf_C2H2_type"/>
</dbReference>
<evidence type="ECO:0000313" key="11">
    <source>
        <dbReference type="Proteomes" id="UP000186594"/>
    </source>
</evidence>
<evidence type="ECO:0000256" key="8">
    <source>
        <dbReference type="SAM" id="MobiDB-lite"/>
    </source>
</evidence>
<feature type="domain" description="C2H2-type" evidence="9">
    <location>
        <begin position="270"/>
        <end position="299"/>
    </location>
</feature>
<name>A0A1U7LT24_NEOID</name>
<reference evidence="10 11" key="1">
    <citation type="submission" date="2016-04" db="EMBL/GenBank/DDBJ databases">
        <title>Evolutionary innovation and constraint leading to complex multicellularity in the Ascomycota.</title>
        <authorList>
            <person name="Cisse O."/>
            <person name="Nguyen A."/>
            <person name="Hewitt D.A."/>
            <person name="Jedd G."/>
            <person name="Stajich J.E."/>
        </authorList>
    </citation>
    <scope>NUCLEOTIDE SEQUENCE [LARGE SCALE GENOMIC DNA]</scope>
    <source>
        <strain evidence="10 11">DAH-3</strain>
    </source>
</reference>
<dbReference type="InterPro" id="IPR050329">
    <property type="entry name" value="GLI_C2H2-zinc-finger"/>
</dbReference>
<evidence type="ECO:0000313" key="10">
    <source>
        <dbReference type="EMBL" id="OLL25779.1"/>
    </source>
</evidence>
<dbReference type="PROSITE" id="PS50157">
    <property type="entry name" value="ZINC_FINGER_C2H2_2"/>
    <property type="match status" value="4"/>
</dbReference>
<evidence type="ECO:0000259" key="9">
    <source>
        <dbReference type="PROSITE" id="PS50157"/>
    </source>
</evidence>
<keyword evidence="5" id="KW-0805">Transcription regulation</keyword>
<dbReference type="SUPFAM" id="SSF57667">
    <property type="entry name" value="beta-beta-alpha zinc fingers"/>
    <property type="match status" value="3"/>
</dbReference>
<dbReference type="PANTHER" id="PTHR19818">
    <property type="entry name" value="ZINC FINGER PROTEIN ZIC AND GLI"/>
    <property type="match status" value="1"/>
</dbReference>
<evidence type="ECO:0000256" key="7">
    <source>
        <dbReference type="PROSITE-ProRule" id="PRU00042"/>
    </source>
</evidence>
<dbReference type="FunFam" id="3.30.160.60:FF:000032">
    <property type="entry name" value="Krueppel-like factor 4"/>
    <property type="match status" value="1"/>
</dbReference>
<comment type="caution">
    <text evidence="10">The sequence shown here is derived from an EMBL/GenBank/DDBJ whole genome shotgun (WGS) entry which is preliminary data.</text>
</comment>
<keyword evidence="3 7" id="KW-0863">Zinc-finger</keyword>
<feature type="domain" description="C2H2-type" evidence="9">
    <location>
        <begin position="240"/>
        <end position="269"/>
    </location>
</feature>
<keyword evidence="1" id="KW-0479">Metal-binding</keyword>
<evidence type="ECO:0000256" key="5">
    <source>
        <dbReference type="ARBA" id="ARBA00023015"/>
    </source>
</evidence>
<dbReference type="GO" id="GO:0008270">
    <property type="term" value="F:zinc ion binding"/>
    <property type="evidence" value="ECO:0007669"/>
    <property type="project" value="UniProtKB-KW"/>
</dbReference>
<organism evidence="10 11">
    <name type="scientific">Neolecta irregularis (strain DAH-3)</name>
    <dbReference type="NCBI Taxonomy" id="1198029"/>
    <lineage>
        <taxon>Eukaryota</taxon>
        <taxon>Fungi</taxon>
        <taxon>Dikarya</taxon>
        <taxon>Ascomycota</taxon>
        <taxon>Taphrinomycotina</taxon>
        <taxon>Neolectales</taxon>
        <taxon>Neolectaceae</taxon>
        <taxon>Neolecta</taxon>
    </lineage>
</organism>
<dbReference type="PROSITE" id="PS00028">
    <property type="entry name" value="ZINC_FINGER_C2H2_1"/>
    <property type="match status" value="3"/>
</dbReference>
<gene>
    <name evidence="10" type="ORF">NEOLI_000664</name>
</gene>
<dbReference type="GO" id="GO:0005634">
    <property type="term" value="C:nucleus"/>
    <property type="evidence" value="ECO:0007669"/>
    <property type="project" value="TreeGrafter"/>
</dbReference>
<dbReference type="AlphaFoldDB" id="A0A1U7LT24"/>
<keyword evidence="2" id="KW-0677">Repeat</keyword>
<dbReference type="PANTHER" id="PTHR19818:SF163">
    <property type="entry name" value="C2H2-TYPE DOMAIN-CONTAINING PROTEIN"/>
    <property type="match status" value="1"/>
</dbReference>
<dbReference type="FunFam" id="3.30.160.60:FF:000072">
    <property type="entry name" value="zinc finger protein 143 isoform X1"/>
    <property type="match status" value="1"/>
</dbReference>
<evidence type="ECO:0000256" key="1">
    <source>
        <dbReference type="ARBA" id="ARBA00022723"/>
    </source>
</evidence>
<dbReference type="SMART" id="SM00355">
    <property type="entry name" value="ZnF_C2H2"/>
    <property type="match status" value="4"/>
</dbReference>
<dbReference type="Proteomes" id="UP000186594">
    <property type="component" value="Unassembled WGS sequence"/>
</dbReference>
<keyword evidence="4" id="KW-0862">Zinc</keyword>
<dbReference type="GO" id="GO:0045944">
    <property type="term" value="P:positive regulation of transcription by RNA polymerase II"/>
    <property type="evidence" value="ECO:0007669"/>
    <property type="project" value="UniProtKB-ARBA"/>
</dbReference>
<dbReference type="EMBL" id="LXFE01000322">
    <property type="protein sequence ID" value="OLL25779.1"/>
    <property type="molecule type" value="Genomic_DNA"/>
</dbReference>
<dbReference type="OrthoDB" id="427030at2759"/>
<feature type="region of interest" description="Disordered" evidence="8">
    <location>
        <begin position="56"/>
        <end position="99"/>
    </location>
</feature>
<dbReference type="GO" id="GO:0000981">
    <property type="term" value="F:DNA-binding transcription factor activity, RNA polymerase II-specific"/>
    <property type="evidence" value="ECO:0007669"/>
    <property type="project" value="UniProtKB-ARBA"/>
</dbReference>
<keyword evidence="11" id="KW-1185">Reference proteome</keyword>
<evidence type="ECO:0000256" key="2">
    <source>
        <dbReference type="ARBA" id="ARBA00022737"/>
    </source>
</evidence>
<dbReference type="STRING" id="1198029.A0A1U7LT24"/>
<evidence type="ECO:0000256" key="6">
    <source>
        <dbReference type="ARBA" id="ARBA00023163"/>
    </source>
</evidence>
<dbReference type="Gene3D" id="3.30.160.60">
    <property type="entry name" value="Classic Zinc Finger"/>
    <property type="match status" value="4"/>
</dbReference>
<feature type="compositionally biased region" description="Polar residues" evidence="8">
    <location>
        <begin position="62"/>
        <end position="73"/>
    </location>
</feature>
<feature type="domain" description="C2H2-type" evidence="9">
    <location>
        <begin position="300"/>
        <end position="324"/>
    </location>
</feature>
<feature type="region of interest" description="Disordered" evidence="8">
    <location>
        <begin position="365"/>
        <end position="398"/>
    </location>
</feature>
<dbReference type="InterPro" id="IPR036236">
    <property type="entry name" value="Znf_C2H2_sf"/>
</dbReference>
<proteinExistence type="predicted"/>
<keyword evidence="6" id="KW-0804">Transcription</keyword>
<feature type="domain" description="C2H2-type" evidence="9">
    <location>
        <begin position="210"/>
        <end position="239"/>
    </location>
</feature>
<evidence type="ECO:0000256" key="4">
    <source>
        <dbReference type="ARBA" id="ARBA00022833"/>
    </source>
</evidence>
<sequence length="437" mass="48226">MAGDVGPHTSSENVTQQGSAIDSLESLLDFPGLNSFNFSDFASFVSGDFELPTSPQLCPGSTLEQSAQGNLSKRANRDAALGNPESKSNGPPRISKPVKPSSVDILVAKIQAVKPTDGLITEIPEGMDLDSEEKARQASLLAKAKAAVIETVNNGLPSDCLPKGVPRIPDFPPAIHQLFEAALRQEELKIAEEGYGETFTKQTTKNVRNFECTIPGCRRSFPQNAHLEIHMRSHTGDRPFKCNHLSCTKSFAQKGNLATHQRKHTGSKPYLCSYDDCGKSFTQLSNLKTHKRTHNVDRPFTCMLEGCKQSFAQLGNLKRHQNRHHKNTLEEYIQKFSSAGPTTLKTPKDIEIFEYFAKLYKNSNKGIKGRGKEPGHVPKPRKRRSRNRAASLEPQETQLPVLPFEFTLPEEFQVLPGNDRNSEMQLTGALGLGSFSA</sequence>
<dbReference type="Pfam" id="PF00096">
    <property type="entry name" value="zf-C2H2"/>
    <property type="match status" value="4"/>
</dbReference>
<accession>A0A1U7LT24</accession>
<protein>
    <submittedName>
        <fullName evidence="10">Asparagine-rich zinc finger protein AZF1</fullName>
    </submittedName>
</protein>
<evidence type="ECO:0000256" key="3">
    <source>
        <dbReference type="ARBA" id="ARBA00022771"/>
    </source>
</evidence>